<organism evidence="1 2">
    <name type="scientific">Mycetomoellerius zeteki</name>
    <dbReference type="NCBI Taxonomy" id="64791"/>
    <lineage>
        <taxon>Eukaryota</taxon>
        <taxon>Metazoa</taxon>
        <taxon>Ecdysozoa</taxon>
        <taxon>Arthropoda</taxon>
        <taxon>Hexapoda</taxon>
        <taxon>Insecta</taxon>
        <taxon>Pterygota</taxon>
        <taxon>Neoptera</taxon>
        <taxon>Endopterygota</taxon>
        <taxon>Hymenoptera</taxon>
        <taxon>Apocrita</taxon>
        <taxon>Aculeata</taxon>
        <taxon>Formicoidea</taxon>
        <taxon>Formicidae</taxon>
        <taxon>Myrmicinae</taxon>
        <taxon>Mycetomoellerius</taxon>
    </lineage>
</organism>
<dbReference type="EMBL" id="KQ982649">
    <property type="protein sequence ID" value="KYQ53144.1"/>
    <property type="molecule type" value="Genomic_DNA"/>
</dbReference>
<keyword evidence="2" id="KW-1185">Reference proteome</keyword>
<dbReference type="Proteomes" id="UP000075809">
    <property type="component" value="Unassembled WGS sequence"/>
</dbReference>
<dbReference type="AlphaFoldDB" id="A0A151WZ30"/>
<evidence type="ECO:0000313" key="2">
    <source>
        <dbReference type="Proteomes" id="UP000075809"/>
    </source>
</evidence>
<proteinExistence type="predicted"/>
<sequence>MYSTTNSTIVQCPVIFEVSVISTQVPSEREQLLGERRILEANDKNFPFHDL</sequence>
<protein>
    <submittedName>
        <fullName evidence="1">Uncharacterized protein</fullName>
    </submittedName>
</protein>
<evidence type="ECO:0000313" key="1">
    <source>
        <dbReference type="EMBL" id="KYQ53144.1"/>
    </source>
</evidence>
<gene>
    <name evidence="1" type="ORF">ALC60_07874</name>
</gene>
<accession>A0A151WZ30</accession>
<reference evidence="1 2" key="1">
    <citation type="submission" date="2015-09" db="EMBL/GenBank/DDBJ databases">
        <title>Trachymyrmex zeteki WGS genome.</title>
        <authorList>
            <person name="Nygaard S."/>
            <person name="Hu H."/>
            <person name="Boomsma J."/>
            <person name="Zhang G."/>
        </authorList>
    </citation>
    <scope>NUCLEOTIDE SEQUENCE [LARGE SCALE GENOMIC DNA]</scope>
    <source>
        <strain evidence="1">Tzet28-1</strain>
        <tissue evidence="1">Whole body</tissue>
    </source>
</reference>
<name>A0A151WZ30_9HYME</name>